<keyword evidence="9 16" id="KW-0808">Transferase</keyword>
<dbReference type="PANTHER" id="PTHR43340">
    <property type="entry name" value="HYPOXANTHINE-GUANINE PHOSPHORIBOSYLTRANSFERASE"/>
    <property type="match status" value="1"/>
</dbReference>
<dbReference type="RefSeq" id="WP_035168649.1">
    <property type="nucleotide sequence ID" value="NZ_CP018906.1"/>
</dbReference>
<evidence type="ECO:0000256" key="9">
    <source>
        <dbReference type="ARBA" id="ARBA00022679"/>
    </source>
</evidence>
<dbReference type="UniPathway" id="UPA00909">
    <property type="reaction ID" value="UER00887"/>
</dbReference>
<dbReference type="SUPFAM" id="SSF53271">
    <property type="entry name" value="PRTase-like"/>
    <property type="match status" value="1"/>
</dbReference>
<dbReference type="InterPro" id="IPR005904">
    <property type="entry name" value="Hxn_phspho_trans"/>
</dbReference>
<comment type="cofactor">
    <cofactor evidence="1 16">
        <name>Mg(2+)</name>
        <dbReference type="ChEBI" id="CHEBI:18420"/>
    </cofactor>
</comment>
<keyword evidence="13 16" id="KW-0460">Magnesium</keyword>
<dbReference type="OrthoDB" id="9802824at2"/>
<sequence>MDNDILKVLYSKSEIQEACERLGKEIKDFYGDKVPVVIGVLKGSIFFMTDVIRDADMYMELDFMDVSSYHGTTESSGNVELVTDISTDIAGRDVLIMEDIVDTGRTLQFLIDTLNDRGAKSIKVCTLLDKPAGRVVEAKSDFTGFEVPNEFVVGYGLDYDEKYRNLPYIGVLKPEIYTNN</sequence>
<evidence type="ECO:0000256" key="16">
    <source>
        <dbReference type="RuleBase" id="RU364099"/>
    </source>
</evidence>
<comment type="subcellular location">
    <subcellularLocation>
        <location evidence="3 16">Cytoplasm</location>
    </subcellularLocation>
</comment>
<keyword evidence="10 16" id="KW-0479">Metal-binding</keyword>
<dbReference type="FunFam" id="3.40.50.2020:FF:000006">
    <property type="entry name" value="Hypoxanthine phosphoribosyltransferase"/>
    <property type="match status" value="1"/>
</dbReference>
<dbReference type="eggNOG" id="COG0634">
    <property type="taxonomic scope" value="Bacteria"/>
</dbReference>
<dbReference type="InterPro" id="IPR029057">
    <property type="entry name" value="PRTase-like"/>
</dbReference>
<dbReference type="GO" id="GO:0000166">
    <property type="term" value="F:nucleotide binding"/>
    <property type="evidence" value="ECO:0007669"/>
    <property type="project" value="UniProtKB-KW"/>
</dbReference>
<dbReference type="GO" id="GO:0005829">
    <property type="term" value="C:cytosol"/>
    <property type="evidence" value="ECO:0007669"/>
    <property type="project" value="TreeGrafter"/>
</dbReference>
<protein>
    <recommendedName>
        <fullName evidence="16">Hypoxanthine phosphoribosyltransferase</fullName>
        <ecNumber evidence="16">2.4.2.8</ecNumber>
    </recommendedName>
</protein>
<keyword evidence="8 16" id="KW-0328">Glycosyltransferase</keyword>
<keyword evidence="19" id="KW-1185">Reference proteome</keyword>
<dbReference type="Pfam" id="PF00156">
    <property type="entry name" value="Pribosyltran"/>
    <property type="match status" value="1"/>
</dbReference>
<comment type="pathway">
    <text evidence="4 16">Purine metabolism; IMP biosynthesis via salvage pathway; IMP from hypoxanthine: step 1/1.</text>
</comment>
<evidence type="ECO:0000256" key="8">
    <source>
        <dbReference type="ARBA" id="ARBA00022676"/>
    </source>
</evidence>
<name>A0A1S6QJH1_9LACO</name>
<keyword evidence="11 16" id="KW-0660">Purine salvage</keyword>
<evidence type="ECO:0000256" key="7">
    <source>
        <dbReference type="ARBA" id="ARBA00022490"/>
    </source>
</evidence>
<dbReference type="GO" id="GO:0032264">
    <property type="term" value="P:IMP salvage"/>
    <property type="evidence" value="ECO:0007669"/>
    <property type="project" value="UniProtKB-UniPathway"/>
</dbReference>
<comment type="similarity">
    <text evidence="6 16">Belongs to the purine/pyrimidine phosphoribosyltransferase family.</text>
</comment>
<dbReference type="InterPro" id="IPR000836">
    <property type="entry name" value="PRTase_dom"/>
</dbReference>
<dbReference type="EC" id="2.4.2.8" evidence="16"/>
<dbReference type="EMBL" id="CP018906">
    <property type="protein sequence ID" value="AQW21739.1"/>
    <property type="molecule type" value="Genomic_DNA"/>
</dbReference>
<evidence type="ECO:0000256" key="1">
    <source>
        <dbReference type="ARBA" id="ARBA00001946"/>
    </source>
</evidence>
<evidence type="ECO:0000256" key="5">
    <source>
        <dbReference type="ARBA" id="ARBA00004676"/>
    </source>
</evidence>
<dbReference type="UniPathway" id="UPA00591">
    <property type="reaction ID" value="UER00648"/>
</dbReference>
<dbReference type="GO" id="GO:0000287">
    <property type="term" value="F:magnesium ion binding"/>
    <property type="evidence" value="ECO:0007669"/>
    <property type="project" value="TreeGrafter"/>
</dbReference>
<evidence type="ECO:0000256" key="13">
    <source>
        <dbReference type="ARBA" id="ARBA00022842"/>
    </source>
</evidence>
<proteinExistence type="inferred from homology"/>
<evidence type="ECO:0000256" key="14">
    <source>
        <dbReference type="ARBA" id="ARBA00048811"/>
    </source>
</evidence>
<dbReference type="GO" id="GO:0032263">
    <property type="term" value="P:GMP salvage"/>
    <property type="evidence" value="ECO:0007669"/>
    <property type="project" value="UniProtKB-UniPathway"/>
</dbReference>
<feature type="domain" description="Phosphoribosyltransferase" evidence="17">
    <location>
        <begin position="14"/>
        <end position="159"/>
    </location>
</feature>
<evidence type="ECO:0000313" key="18">
    <source>
        <dbReference type="EMBL" id="AQW21739.1"/>
    </source>
</evidence>
<comment type="catalytic activity">
    <reaction evidence="15">
        <text>IMP + diphosphate = hypoxanthine + 5-phospho-alpha-D-ribose 1-diphosphate</text>
        <dbReference type="Rhea" id="RHEA:17973"/>
        <dbReference type="ChEBI" id="CHEBI:17368"/>
        <dbReference type="ChEBI" id="CHEBI:33019"/>
        <dbReference type="ChEBI" id="CHEBI:58017"/>
        <dbReference type="ChEBI" id="CHEBI:58053"/>
        <dbReference type="EC" id="2.4.2.8"/>
    </reaction>
    <physiologicalReaction direction="right-to-left" evidence="15">
        <dbReference type="Rhea" id="RHEA:17975"/>
    </physiologicalReaction>
</comment>
<dbReference type="Gene3D" id="3.40.50.2020">
    <property type="match status" value="1"/>
</dbReference>
<accession>A0A1S6QJH1</accession>
<dbReference type="AlphaFoldDB" id="A0A1S6QJH1"/>
<comment type="function">
    <text evidence="2">Purine salvage pathway enzyme that catalyzes the transfer of the ribosyl-5-phosphate group from 5-phospho-alpha-D-ribose 1-diphosphate (PRPP) to the N9 position of the 6-oxopurines hypoxanthine and guanine to form the corresponding ribonucleotides IMP (inosine 5'-monophosphate) and GMP (guanosine 5'-monophosphate), with the release of PPi.</text>
</comment>
<comment type="catalytic activity">
    <reaction evidence="14">
        <text>GMP + diphosphate = guanine + 5-phospho-alpha-D-ribose 1-diphosphate</text>
        <dbReference type="Rhea" id="RHEA:25424"/>
        <dbReference type="ChEBI" id="CHEBI:16235"/>
        <dbReference type="ChEBI" id="CHEBI:33019"/>
        <dbReference type="ChEBI" id="CHEBI:58017"/>
        <dbReference type="ChEBI" id="CHEBI:58115"/>
        <dbReference type="EC" id="2.4.2.8"/>
    </reaction>
    <physiologicalReaction direction="right-to-left" evidence="14">
        <dbReference type="Rhea" id="RHEA:25426"/>
    </physiologicalReaction>
</comment>
<reference evidence="18 19" key="1">
    <citation type="journal article" date="2015" name="Genome Announc.">
        <title>Genome Sequence of Lactobacillus curieae CCTCC M 2011381T, a Novel Producer of Gamma-aminobutyric Acid.</title>
        <authorList>
            <person name="Wang Y."/>
            <person name="Wang Y."/>
            <person name="Lang C."/>
            <person name="Wei D."/>
            <person name="Xu P."/>
            <person name="Xie J."/>
        </authorList>
    </citation>
    <scope>NUCLEOTIDE SEQUENCE [LARGE SCALE GENOMIC DNA]</scope>
    <source>
        <strain evidence="18 19">CCTCC M 2011381</strain>
    </source>
</reference>
<evidence type="ECO:0000259" key="17">
    <source>
        <dbReference type="Pfam" id="PF00156"/>
    </source>
</evidence>
<dbReference type="Proteomes" id="UP000030361">
    <property type="component" value="Chromosome"/>
</dbReference>
<keyword evidence="7 16" id="KW-0963">Cytoplasm</keyword>
<evidence type="ECO:0000256" key="11">
    <source>
        <dbReference type="ARBA" id="ARBA00022726"/>
    </source>
</evidence>
<evidence type="ECO:0000256" key="15">
    <source>
        <dbReference type="ARBA" id="ARBA00049402"/>
    </source>
</evidence>
<evidence type="ECO:0000256" key="10">
    <source>
        <dbReference type="ARBA" id="ARBA00022723"/>
    </source>
</evidence>
<keyword evidence="12 16" id="KW-0547">Nucleotide-binding</keyword>
<dbReference type="NCBIfam" id="TIGR01203">
    <property type="entry name" value="HGPRTase"/>
    <property type="match status" value="1"/>
</dbReference>
<evidence type="ECO:0000256" key="3">
    <source>
        <dbReference type="ARBA" id="ARBA00004496"/>
    </source>
</evidence>
<dbReference type="PANTHER" id="PTHR43340:SF1">
    <property type="entry name" value="HYPOXANTHINE PHOSPHORIBOSYLTRANSFERASE"/>
    <property type="match status" value="1"/>
</dbReference>
<dbReference type="GO" id="GO:0006166">
    <property type="term" value="P:purine ribonucleoside salvage"/>
    <property type="evidence" value="ECO:0007669"/>
    <property type="project" value="UniProtKB-KW"/>
</dbReference>
<dbReference type="GO" id="GO:0052657">
    <property type="term" value="F:guanine phosphoribosyltransferase activity"/>
    <property type="evidence" value="ECO:0007669"/>
    <property type="project" value="UniProtKB-ARBA"/>
</dbReference>
<comment type="pathway">
    <text evidence="5">Purine metabolism; GMP biosynthesis via salvage pathway; GMP from guanine: step 1/1.</text>
</comment>
<gene>
    <name evidence="18" type="ORF">PL11_007300</name>
</gene>
<evidence type="ECO:0000313" key="19">
    <source>
        <dbReference type="Proteomes" id="UP000030361"/>
    </source>
</evidence>
<dbReference type="GO" id="GO:0006178">
    <property type="term" value="P:guanine salvage"/>
    <property type="evidence" value="ECO:0007669"/>
    <property type="project" value="TreeGrafter"/>
</dbReference>
<evidence type="ECO:0000256" key="4">
    <source>
        <dbReference type="ARBA" id="ARBA00004669"/>
    </source>
</evidence>
<organism evidence="18 19">
    <name type="scientific">Lentilactobacillus curieae</name>
    <dbReference type="NCBI Taxonomy" id="1138822"/>
    <lineage>
        <taxon>Bacteria</taxon>
        <taxon>Bacillati</taxon>
        <taxon>Bacillota</taxon>
        <taxon>Bacilli</taxon>
        <taxon>Lactobacillales</taxon>
        <taxon>Lactobacillaceae</taxon>
        <taxon>Lentilactobacillus</taxon>
    </lineage>
</organism>
<dbReference type="GO" id="GO:0046100">
    <property type="term" value="P:hypoxanthine metabolic process"/>
    <property type="evidence" value="ECO:0007669"/>
    <property type="project" value="TreeGrafter"/>
</dbReference>
<evidence type="ECO:0000256" key="12">
    <source>
        <dbReference type="ARBA" id="ARBA00022741"/>
    </source>
</evidence>
<evidence type="ECO:0000256" key="2">
    <source>
        <dbReference type="ARBA" id="ARBA00002049"/>
    </source>
</evidence>
<dbReference type="KEGG" id="lcu:PL11_007300"/>
<dbReference type="InterPro" id="IPR050408">
    <property type="entry name" value="HGPRT"/>
</dbReference>
<dbReference type="GO" id="GO:0004422">
    <property type="term" value="F:hypoxanthine phosphoribosyltransferase activity"/>
    <property type="evidence" value="ECO:0007669"/>
    <property type="project" value="InterPro"/>
</dbReference>
<evidence type="ECO:0000256" key="6">
    <source>
        <dbReference type="ARBA" id="ARBA00008391"/>
    </source>
</evidence>
<dbReference type="CDD" id="cd06223">
    <property type="entry name" value="PRTases_typeI"/>
    <property type="match status" value="1"/>
</dbReference>